<dbReference type="CDD" id="cd03213">
    <property type="entry name" value="ABCG_EPDR"/>
    <property type="match status" value="1"/>
</dbReference>
<dbReference type="GO" id="GO:0140359">
    <property type="term" value="F:ABC-type transporter activity"/>
    <property type="evidence" value="ECO:0007669"/>
    <property type="project" value="InterPro"/>
</dbReference>
<reference evidence="11" key="1">
    <citation type="submission" date="2023-10" db="EMBL/GenBank/DDBJ databases">
        <title>Genome assembly of Pristionchus species.</title>
        <authorList>
            <person name="Yoshida K."/>
            <person name="Sommer R.J."/>
        </authorList>
    </citation>
    <scope>NUCLEOTIDE SEQUENCE</scope>
    <source>
        <strain evidence="11">RS0144</strain>
    </source>
</reference>
<feature type="transmembrane region" description="Helical" evidence="9">
    <location>
        <begin position="500"/>
        <end position="522"/>
    </location>
</feature>
<evidence type="ECO:0000256" key="8">
    <source>
        <dbReference type="ARBA" id="ARBA00023136"/>
    </source>
</evidence>
<sequence length="612" mass="67355">MLEGETQSLLLTEPSDYGGTCSLNESILESVDPITLSWKNLRVSVTKSNRQLLNNVSGIARPGELMALMGASGAGKTTLLNTLVQRNLNGLSVEGEVLVNGNEIGRRITAVSGYAQQEELFVGALTVREYLSIQARLRVFGSDERRERRVSIVLRQLGLWKCQHTRIGVMGVKKGISGGEARRLTFACELLSNPPVLFCDEPTTGLDSYMAESVVNVLSRIAHSGRTVLCTIHQPASQLYALFDSVVFLAGGRTAFLGSPQQSIRFFESAGHPCPHDYNPADMIIHTLAVIPNEEVACRERIDAICAHFAAGEAGKILETELETIEVSEIPTGREPVPILTQMRALFHRAALDNWRNPSLYKAKLIQKVIMGLFIGLLYLNTPLSSIGISNINGALFYIVAELTYSTLFGIITFLPQDYPLVVREYHDGLYSVFSYYVSKSLSYVPLFTLDGLVMVLICYWMVGFSSSISQVLAAILICLLIEQSSSAFGVMLSTISPSYAVAVSLGGPLLTLLSLTGGLYANVGALPAYISWIQYLSWFRYGFEALAINQWSAVNGLNSTQWGEEARDEVLSSYSFSASNLWIDQILMFSFILLFYLIGFLGLSFRVKRSR</sequence>
<keyword evidence="7 9" id="KW-1133">Transmembrane helix</keyword>
<dbReference type="PROSITE" id="PS50893">
    <property type="entry name" value="ABC_TRANSPORTER_2"/>
    <property type="match status" value="1"/>
</dbReference>
<protein>
    <recommendedName>
        <fullName evidence="10">ABC transporter domain-containing protein</fullName>
    </recommendedName>
</protein>
<dbReference type="InterPro" id="IPR003439">
    <property type="entry name" value="ABC_transporter-like_ATP-bd"/>
</dbReference>
<dbReference type="SUPFAM" id="SSF52540">
    <property type="entry name" value="P-loop containing nucleoside triphosphate hydrolases"/>
    <property type="match status" value="1"/>
</dbReference>
<feature type="transmembrane region" description="Helical" evidence="9">
    <location>
        <begin position="587"/>
        <end position="606"/>
    </location>
</feature>
<comment type="subcellular location">
    <subcellularLocation>
        <location evidence="1">Membrane</location>
        <topology evidence="1">Multi-pass membrane protein</topology>
    </subcellularLocation>
</comment>
<evidence type="ECO:0000313" key="12">
    <source>
        <dbReference type="Proteomes" id="UP001432027"/>
    </source>
</evidence>
<dbReference type="GO" id="GO:0005524">
    <property type="term" value="F:ATP binding"/>
    <property type="evidence" value="ECO:0007669"/>
    <property type="project" value="UniProtKB-KW"/>
</dbReference>
<dbReference type="Proteomes" id="UP001432027">
    <property type="component" value="Unassembled WGS sequence"/>
</dbReference>
<dbReference type="InterPro" id="IPR003593">
    <property type="entry name" value="AAA+_ATPase"/>
</dbReference>
<dbReference type="PANTHER" id="PTHR48041">
    <property type="entry name" value="ABC TRANSPORTER G FAMILY MEMBER 28"/>
    <property type="match status" value="1"/>
</dbReference>
<comment type="caution">
    <text evidence="11">The sequence shown here is derived from an EMBL/GenBank/DDBJ whole genome shotgun (WGS) entry which is preliminary data.</text>
</comment>
<dbReference type="SMART" id="SM00382">
    <property type="entry name" value="AAA"/>
    <property type="match status" value="1"/>
</dbReference>
<dbReference type="FunFam" id="3.40.50.300:FF:001480">
    <property type="entry name" value="ABC transporter"/>
    <property type="match status" value="1"/>
</dbReference>
<feature type="transmembrane region" description="Helical" evidence="9">
    <location>
        <begin position="395"/>
        <end position="415"/>
    </location>
</feature>
<dbReference type="GO" id="GO:0016887">
    <property type="term" value="F:ATP hydrolysis activity"/>
    <property type="evidence" value="ECO:0007669"/>
    <property type="project" value="InterPro"/>
</dbReference>
<dbReference type="InterPro" id="IPR013525">
    <property type="entry name" value="ABC2_TM"/>
</dbReference>
<evidence type="ECO:0000256" key="1">
    <source>
        <dbReference type="ARBA" id="ARBA00004141"/>
    </source>
</evidence>
<comment type="similarity">
    <text evidence="2">Belongs to the ABC transporter superfamily. ABCG family. Eye pigment precursor importer (TC 3.A.1.204) subfamily.</text>
</comment>
<evidence type="ECO:0000256" key="9">
    <source>
        <dbReference type="SAM" id="Phobius"/>
    </source>
</evidence>
<gene>
    <name evidence="11" type="ORF">PENTCL1PPCAC_12567</name>
</gene>
<evidence type="ECO:0000256" key="3">
    <source>
        <dbReference type="ARBA" id="ARBA00022448"/>
    </source>
</evidence>
<name>A0AAV5T7J4_9BILA</name>
<evidence type="ECO:0000256" key="2">
    <source>
        <dbReference type="ARBA" id="ARBA00005814"/>
    </source>
</evidence>
<keyword evidence="4 9" id="KW-0812">Transmembrane</keyword>
<keyword evidence="12" id="KW-1185">Reference proteome</keyword>
<keyword evidence="3" id="KW-0813">Transport</keyword>
<dbReference type="Pfam" id="PF19055">
    <property type="entry name" value="ABC2_membrane_7"/>
    <property type="match status" value="1"/>
</dbReference>
<dbReference type="PROSITE" id="PS00211">
    <property type="entry name" value="ABC_TRANSPORTER_1"/>
    <property type="match status" value="1"/>
</dbReference>
<evidence type="ECO:0000256" key="6">
    <source>
        <dbReference type="ARBA" id="ARBA00022840"/>
    </source>
</evidence>
<proteinExistence type="inferred from homology"/>
<dbReference type="Gene3D" id="3.40.50.300">
    <property type="entry name" value="P-loop containing nucleotide triphosphate hydrolases"/>
    <property type="match status" value="1"/>
</dbReference>
<dbReference type="InterPro" id="IPR043926">
    <property type="entry name" value="ABCG_dom"/>
</dbReference>
<dbReference type="Pfam" id="PF01061">
    <property type="entry name" value="ABC2_membrane"/>
    <property type="match status" value="1"/>
</dbReference>
<feature type="transmembrane region" description="Helical" evidence="9">
    <location>
        <begin position="444"/>
        <end position="463"/>
    </location>
</feature>
<dbReference type="Pfam" id="PF00005">
    <property type="entry name" value="ABC_tran"/>
    <property type="match status" value="1"/>
</dbReference>
<evidence type="ECO:0000256" key="7">
    <source>
        <dbReference type="ARBA" id="ARBA00022989"/>
    </source>
</evidence>
<dbReference type="PANTHER" id="PTHR48041:SF84">
    <property type="entry name" value="ABC TRANSPORTER DOMAIN-CONTAINING PROTEIN"/>
    <property type="match status" value="1"/>
</dbReference>
<dbReference type="InterPro" id="IPR050352">
    <property type="entry name" value="ABCG_transporters"/>
</dbReference>
<accession>A0AAV5T7J4</accession>
<keyword evidence="6" id="KW-0067">ATP-binding</keyword>
<keyword evidence="5" id="KW-0547">Nucleotide-binding</keyword>
<dbReference type="InterPro" id="IPR017871">
    <property type="entry name" value="ABC_transporter-like_CS"/>
</dbReference>
<dbReference type="InterPro" id="IPR027417">
    <property type="entry name" value="P-loop_NTPase"/>
</dbReference>
<dbReference type="GO" id="GO:0005886">
    <property type="term" value="C:plasma membrane"/>
    <property type="evidence" value="ECO:0007669"/>
    <property type="project" value="TreeGrafter"/>
</dbReference>
<evidence type="ECO:0000256" key="5">
    <source>
        <dbReference type="ARBA" id="ARBA00022741"/>
    </source>
</evidence>
<dbReference type="AlphaFoldDB" id="A0AAV5T7J4"/>
<evidence type="ECO:0000256" key="4">
    <source>
        <dbReference type="ARBA" id="ARBA00022692"/>
    </source>
</evidence>
<feature type="domain" description="ABC transporter" evidence="10">
    <location>
        <begin position="36"/>
        <end position="276"/>
    </location>
</feature>
<evidence type="ECO:0000259" key="10">
    <source>
        <dbReference type="PROSITE" id="PS50893"/>
    </source>
</evidence>
<evidence type="ECO:0000313" key="11">
    <source>
        <dbReference type="EMBL" id="GMS90392.1"/>
    </source>
</evidence>
<organism evidence="11 12">
    <name type="scientific">Pristionchus entomophagus</name>
    <dbReference type="NCBI Taxonomy" id="358040"/>
    <lineage>
        <taxon>Eukaryota</taxon>
        <taxon>Metazoa</taxon>
        <taxon>Ecdysozoa</taxon>
        <taxon>Nematoda</taxon>
        <taxon>Chromadorea</taxon>
        <taxon>Rhabditida</taxon>
        <taxon>Rhabditina</taxon>
        <taxon>Diplogasteromorpha</taxon>
        <taxon>Diplogasteroidea</taxon>
        <taxon>Neodiplogasteridae</taxon>
        <taxon>Pristionchus</taxon>
    </lineage>
</organism>
<dbReference type="EMBL" id="BTSX01000003">
    <property type="protein sequence ID" value="GMS90392.1"/>
    <property type="molecule type" value="Genomic_DNA"/>
</dbReference>
<feature type="transmembrane region" description="Helical" evidence="9">
    <location>
        <begin position="369"/>
        <end position="389"/>
    </location>
</feature>
<keyword evidence="8 9" id="KW-0472">Membrane</keyword>
<feature type="transmembrane region" description="Helical" evidence="9">
    <location>
        <begin position="469"/>
        <end position="493"/>
    </location>
</feature>